<protein>
    <submittedName>
        <fullName evidence="1">Uncharacterized protein</fullName>
    </submittedName>
</protein>
<proteinExistence type="predicted"/>
<name>A0A9K3HTZ7_HELAN</name>
<dbReference type="EMBL" id="MNCJ02000326">
    <property type="protein sequence ID" value="KAF5784255.1"/>
    <property type="molecule type" value="Genomic_DNA"/>
</dbReference>
<evidence type="ECO:0000313" key="2">
    <source>
        <dbReference type="Proteomes" id="UP000215914"/>
    </source>
</evidence>
<dbReference type="Gramene" id="mRNA:HanXRQr2_Chr11g0517391">
    <property type="protein sequence ID" value="mRNA:HanXRQr2_Chr11g0517391"/>
    <property type="gene ID" value="HanXRQr2_Chr11g0517391"/>
</dbReference>
<keyword evidence="2" id="KW-1185">Reference proteome</keyword>
<evidence type="ECO:0000313" key="1">
    <source>
        <dbReference type="EMBL" id="KAF5784255.1"/>
    </source>
</evidence>
<dbReference type="PANTHER" id="PTHR35307">
    <property type="entry name" value="PROTEIN, PUTATIVE-RELATED"/>
    <property type="match status" value="1"/>
</dbReference>
<organism evidence="1 2">
    <name type="scientific">Helianthus annuus</name>
    <name type="common">Common sunflower</name>
    <dbReference type="NCBI Taxonomy" id="4232"/>
    <lineage>
        <taxon>Eukaryota</taxon>
        <taxon>Viridiplantae</taxon>
        <taxon>Streptophyta</taxon>
        <taxon>Embryophyta</taxon>
        <taxon>Tracheophyta</taxon>
        <taxon>Spermatophyta</taxon>
        <taxon>Magnoliopsida</taxon>
        <taxon>eudicotyledons</taxon>
        <taxon>Gunneridae</taxon>
        <taxon>Pentapetalae</taxon>
        <taxon>asterids</taxon>
        <taxon>campanulids</taxon>
        <taxon>Asterales</taxon>
        <taxon>Asteraceae</taxon>
        <taxon>Asteroideae</taxon>
        <taxon>Heliantheae alliance</taxon>
        <taxon>Heliantheae</taxon>
        <taxon>Helianthus</taxon>
    </lineage>
</organism>
<reference evidence="1" key="2">
    <citation type="submission" date="2020-06" db="EMBL/GenBank/DDBJ databases">
        <title>Helianthus annuus Genome sequencing and assembly Release 2.</title>
        <authorList>
            <person name="Gouzy J."/>
            <person name="Langlade N."/>
            <person name="Munos S."/>
        </authorList>
    </citation>
    <scope>NUCLEOTIDE SEQUENCE</scope>
    <source>
        <tissue evidence="1">Leaves</tissue>
    </source>
</reference>
<comment type="caution">
    <text evidence="1">The sequence shown here is derived from an EMBL/GenBank/DDBJ whole genome shotgun (WGS) entry which is preliminary data.</text>
</comment>
<dbReference type="PANTHER" id="PTHR35307:SF9">
    <property type="entry name" value="TRANSMEMBRANE PROTEIN"/>
    <property type="match status" value="1"/>
</dbReference>
<gene>
    <name evidence="1" type="ORF">HanXRQr2_Chr11g0517391</name>
</gene>
<dbReference type="AlphaFoldDB" id="A0A9K3HTZ7"/>
<sequence>MIADILSACFTNLPRVIRMKSHHHAIEKRGDNIQDAVQLLGKSKKILKILKTRQLPNIDLDSMAYIDKWRELMICQLPNGCHTPVGVNSGASITMTERDSSSSSESISISNNPTCAKTVAMVIISNVNWGCPATNPLGCHCI</sequence>
<reference evidence="1" key="1">
    <citation type="journal article" date="2017" name="Nature">
        <title>The sunflower genome provides insights into oil metabolism, flowering and Asterid evolution.</title>
        <authorList>
            <person name="Badouin H."/>
            <person name="Gouzy J."/>
            <person name="Grassa C.J."/>
            <person name="Murat F."/>
            <person name="Staton S.E."/>
            <person name="Cottret L."/>
            <person name="Lelandais-Briere C."/>
            <person name="Owens G.L."/>
            <person name="Carrere S."/>
            <person name="Mayjonade B."/>
            <person name="Legrand L."/>
            <person name="Gill N."/>
            <person name="Kane N.C."/>
            <person name="Bowers J.E."/>
            <person name="Hubner S."/>
            <person name="Bellec A."/>
            <person name="Berard A."/>
            <person name="Berges H."/>
            <person name="Blanchet N."/>
            <person name="Boniface M.C."/>
            <person name="Brunel D."/>
            <person name="Catrice O."/>
            <person name="Chaidir N."/>
            <person name="Claudel C."/>
            <person name="Donnadieu C."/>
            <person name="Faraut T."/>
            <person name="Fievet G."/>
            <person name="Helmstetter N."/>
            <person name="King M."/>
            <person name="Knapp S.J."/>
            <person name="Lai Z."/>
            <person name="Le Paslier M.C."/>
            <person name="Lippi Y."/>
            <person name="Lorenzon L."/>
            <person name="Mandel J.R."/>
            <person name="Marage G."/>
            <person name="Marchand G."/>
            <person name="Marquand E."/>
            <person name="Bret-Mestries E."/>
            <person name="Morien E."/>
            <person name="Nambeesan S."/>
            <person name="Nguyen T."/>
            <person name="Pegot-Espagnet P."/>
            <person name="Pouilly N."/>
            <person name="Raftis F."/>
            <person name="Sallet E."/>
            <person name="Schiex T."/>
            <person name="Thomas J."/>
            <person name="Vandecasteele C."/>
            <person name="Vares D."/>
            <person name="Vear F."/>
            <person name="Vautrin S."/>
            <person name="Crespi M."/>
            <person name="Mangin B."/>
            <person name="Burke J.M."/>
            <person name="Salse J."/>
            <person name="Munos S."/>
            <person name="Vincourt P."/>
            <person name="Rieseberg L.H."/>
            <person name="Langlade N.B."/>
        </authorList>
    </citation>
    <scope>NUCLEOTIDE SEQUENCE</scope>
    <source>
        <tissue evidence="1">Leaves</tissue>
    </source>
</reference>
<dbReference type="Proteomes" id="UP000215914">
    <property type="component" value="Unassembled WGS sequence"/>
</dbReference>
<accession>A0A9K3HTZ7</accession>